<evidence type="ECO:0000313" key="2">
    <source>
        <dbReference type="Proteomes" id="UP000647017"/>
    </source>
</evidence>
<dbReference type="Proteomes" id="UP000647017">
    <property type="component" value="Unassembled WGS sequence"/>
</dbReference>
<reference evidence="1 2" key="1">
    <citation type="submission" date="2021-01" db="EMBL/GenBank/DDBJ databases">
        <title>Whole genome shotgun sequence of Verrucosispora andamanensis NBRC 109075.</title>
        <authorList>
            <person name="Komaki H."/>
            <person name="Tamura T."/>
        </authorList>
    </citation>
    <scope>NUCLEOTIDE SEQUENCE [LARGE SCALE GENOMIC DNA]</scope>
    <source>
        <strain evidence="1 2">NBRC 109075</strain>
    </source>
</reference>
<dbReference type="EMBL" id="BOOZ01000045">
    <property type="protein sequence ID" value="GIJ12160.1"/>
    <property type="molecule type" value="Genomic_DNA"/>
</dbReference>
<gene>
    <name evidence="1" type="ORF">Van01_53740</name>
</gene>
<evidence type="ECO:0000313" key="1">
    <source>
        <dbReference type="EMBL" id="GIJ12160.1"/>
    </source>
</evidence>
<comment type="caution">
    <text evidence="1">The sequence shown here is derived from an EMBL/GenBank/DDBJ whole genome shotgun (WGS) entry which is preliminary data.</text>
</comment>
<organism evidence="1 2">
    <name type="scientific">Micromonospora andamanensis</name>
    <dbReference type="NCBI Taxonomy" id="1287068"/>
    <lineage>
        <taxon>Bacteria</taxon>
        <taxon>Bacillati</taxon>
        <taxon>Actinomycetota</taxon>
        <taxon>Actinomycetes</taxon>
        <taxon>Micromonosporales</taxon>
        <taxon>Micromonosporaceae</taxon>
        <taxon>Micromonospora</taxon>
    </lineage>
</organism>
<sequence>MTRQEREQVRLRRRLEVLQLPVMPLHLVGYVLPPATDTRWSRRPQAIGVGPGGHAYGVWASTDGPGQRLVTVHDGARRPIRSVHLDSCLEPSFVQPLPDGAILLVDARSRGGPNAEIWSADGTRLRQGHLGDAIENVLTTPSGAIWVGYFDEAMGGAGPQGHGLARFTPDLEPGWVYPHRADLPPIDDCYALNVAGETAWSCAYTAFHLVAVDNDQAIDYGMAPQRGANALLTDGSTGAMIGGYGPEYDLVTPFHIVEDHAVTTGGQCRLVLPDGLEVRERRIYGNGTEMHVFIGRSWYRVDLAQVTRGH</sequence>
<accession>A0ABQ4I2M5</accession>
<protein>
    <submittedName>
        <fullName evidence="1">Uncharacterized protein</fullName>
    </submittedName>
</protein>
<name>A0ABQ4I2M5_9ACTN</name>
<proteinExistence type="predicted"/>
<keyword evidence="2" id="KW-1185">Reference proteome</keyword>